<reference evidence="3 4" key="1">
    <citation type="journal article" date="2024" name="Front Chem Biol">
        <title>Unveiling the potential of Daldinia eschscholtzii MFLUCC 19-0629 through bioactivity and bioinformatics studies for enhanced sustainable agriculture production.</title>
        <authorList>
            <person name="Brooks S."/>
            <person name="Weaver J.A."/>
            <person name="Klomchit A."/>
            <person name="Alharthi S.A."/>
            <person name="Onlamun T."/>
            <person name="Nurani R."/>
            <person name="Vong T.K."/>
            <person name="Alberti F."/>
            <person name="Greco C."/>
        </authorList>
    </citation>
    <scope>NUCLEOTIDE SEQUENCE [LARGE SCALE GENOMIC DNA]</scope>
    <source>
        <strain evidence="3">MFLUCC 19-0629</strain>
    </source>
</reference>
<name>A0AAX6MJJ2_9PEZI</name>
<organism evidence="3 4">
    <name type="scientific">Daldinia eschscholtzii</name>
    <dbReference type="NCBI Taxonomy" id="292717"/>
    <lineage>
        <taxon>Eukaryota</taxon>
        <taxon>Fungi</taxon>
        <taxon>Dikarya</taxon>
        <taxon>Ascomycota</taxon>
        <taxon>Pezizomycotina</taxon>
        <taxon>Sordariomycetes</taxon>
        <taxon>Xylariomycetidae</taxon>
        <taxon>Xylariales</taxon>
        <taxon>Hypoxylaceae</taxon>
        <taxon>Daldinia</taxon>
    </lineage>
</organism>
<evidence type="ECO:0000313" key="4">
    <source>
        <dbReference type="Proteomes" id="UP001369815"/>
    </source>
</evidence>
<sequence>MDIASNTISLLNFAIECFNYIQLAREFEQEFSTYQLKLDILQVRLSRWGEVLRSTNGTKNGSQTRDNRATQHKEPGDDADPVMKAYQILSSIQDTILSAQRHARRVEARLGMADKKLLDPELHVPTDLKKIRLRFRECVRRWKAKAGKVVEATKWAFYQRDSFEKFTADMSSLISELENLFPEETRQKLSELSKEECSGISKSNLEELKEIVEECDPWLESAVDEKLQSGLGAGTYITQSHNTGMVTGIHRGDINGVSNGNNNKTRNYWGRH</sequence>
<dbReference type="PANTHER" id="PTHR37542">
    <property type="entry name" value="HELO DOMAIN-CONTAINING PROTEIN-RELATED"/>
    <property type="match status" value="1"/>
</dbReference>
<evidence type="ECO:0000256" key="1">
    <source>
        <dbReference type="SAM" id="MobiDB-lite"/>
    </source>
</evidence>
<feature type="compositionally biased region" description="Basic and acidic residues" evidence="1">
    <location>
        <begin position="65"/>
        <end position="76"/>
    </location>
</feature>
<protein>
    <recommendedName>
        <fullName evidence="2">Prion-inhibition and propagation HeLo domain-containing protein</fullName>
    </recommendedName>
</protein>
<dbReference type="Proteomes" id="UP001369815">
    <property type="component" value="Unassembled WGS sequence"/>
</dbReference>
<gene>
    <name evidence="3" type="ORF">Daesc_006887</name>
</gene>
<dbReference type="Pfam" id="PF14479">
    <property type="entry name" value="HeLo"/>
    <property type="match status" value="1"/>
</dbReference>
<dbReference type="InterPro" id="IPR038305">
    <property type="entry name" value="HeLo_sf"/>
</dbReference>
<feature type="compositionally biased region" description="Polar residues" evidence="1">
    <location>
        <begin position="54"/>
        <end position="64"/>
    </location>
</feature>
<comment type="caution">
    <text evidence="3">The sequence shown here is derived from an EMBL/GenBank/DDBJ whole genome shotgun (WGS) entry which is preliminary data.</text>
</comment>
<dbReference type="EMBL" id="JBANMG010000006">
    <property type="protein sequence ID" value="KAK6952351.1"/>
    <property type="molecule type" value="Genomic_DNA"/>
</dbReference>
<dbReference type="PANTHER" id="PTHR37542:SF3">
    <property type="entry name" value="PRION-INHIBITION AND PROPAGATION HELO DOMAIN-CONTAINING PROTEIN"/>
    <property type="match status" value="1"/>
</dbReference>
<accession>A0AAX6MJJ2</accession>
<dbReference type="Gene3D" id="1.20.120.1020">
    <property type="entry name" value="Prion-inhibition and propagation, HeLo domain"/>
    <property type="match status" value="1"/>
</dbReference>
<evidence type="ECO:0000259" key="2">
    <source>
        <dbReference type="Pfam" id="PF14479"/>
    </source>
</evidence>
<evidence type="ECO:0000313" key="3">
    <source>
        <dbReference type="EMBL" id="KAK6952351.1"/>
    </source>
</evidence>
<keyword evidence="4" id="KW-1185">Reference proteome</keyword>
<feature type="domain" description="Prion-inhibition and propagation HeLo" evidence="2">
    <location>
        <begin position="4"/>
        <end position="210"/>
    </location>
</feature>
<proteinExistence type="predicted"/>
<dbReference type="AlphaFoldDB" id="A0AAX6MJJ2"/>
<feature type="region of interest" description="Disordered" evidence="1">
    <location>
        <begin position="54"/>
        <end position="79"/>
    </location>
</feature>
<dbReference type="InterPro" id="IPR029498">
    <property type="entry name" value="HeLo_dom"/>
</dbReference>